<dbReference type="CDD" id="cd14688">
    <property type="entry name" value="bZIP_YAP"/>
    <property type="match status" value="1"/>
</dbReference>
<dbReference type="AlphaFoldDB" id="A0AAV9GHW0"/>
<dbReference type="InterPro" id="IPR004827">
    <property type="entry name" value="bZIP"/>
</dbReference>
<protein>
    <submittedName>
        <fullName evidence="4">Transcription factor radR</fullName>
    </submittedName>
</protein>
<feature type="coiled-coil region" evidence="1">
    <location>
        <begin position="43"/>
        <end position="70"/>
    </location>
</feature>
<comment type="caution">
    <text evidence="4">The sequence shown here is derived from an EMBL/GenBank/DDBJ whole genome shotgun (WGS) entry which is preliminary data.</text>
</comment>
<dbReference type="InterPro" id="IPR052635">
    <property type="entry name" value="Sec_Metab_Biosynth_Reg"/>
</dbReference>
<feature type="region of interest" description="Disordered" evidence="2">
    <location>
        <begin position="191"/>
        <end position="314"/>
    </location>
</feature>
<accession>A0AAV9GHW0</accession>
<feature type="compositionally biased region" description="Low complexity" evidence="2">
    <location>
        <begin position="204"/>
        <end position="232"/>
    </location>
</feature>
<reference evidence="4" key="2">
    <citation type="submission" date="2023-05" db="EMBL/GenBank/DDBJ databases">
        <authorList>
            <consortium name="Lawrence Berkeley National Laboratory"/>
            <person name="Steindorff A."/>
            <person name="Hensen N."/>
            <person name="Bonometti L."/>
            <person name="Westerberg I."/>
            <person name="Brannstrom I.O."/>
            <person name="Guillou S."/>
            <person name="Cros-Aarteil S."/>
            <person name="Calhoun S."/>
            <person name="Haridas S."/>
            <person name="Kuo A."/>
            <person name="Mondo S."/>
            <person name="Pangilinan J."/>
            <person name="Riley R."/>
            <person name="Labutti K."/>
            <person name="Andreopoulos B."/>
            <person name="Lipzen A."/>
            <person name="Chen C."/>
            <person name="Yanf M."/>
            <person name="Daum C."/>
            <person name="Ng V."/>
            <person name="Clum A."/>
            <person name="Ohm R."/>
            <person name="Martin F."/>
            <person name="Silar P."/>
            <person name="Natvig D."/>
            <person name="Lalanne C."/>
            <person name="Gautier V."/>
            <person name="Ament-Velasquez S.L."/>
            <person name="Kruys A."/>
            <person name="Hutchinson M.I."/>
            <person name="Powell A.J."/>
            <person name="Barry K."/>
            <person name="Miller A.N."/>
            <person name="Grigoriev I.V."/>
            <person name="Debuchy R."/>
            <person name="Gladieux P."/>
            <person name="Thoren M.H."/>
            <person name="Johannesson H."/>
        </authorList>
    </citation>
    <scope>NUCLEOTIDE SEQUENCE</scope>
    <source>
        <strain evidence="4">PSN243</strain>
    </source>
</reference>
<dbReference type="EMBL" id="MU865953">
    <property type="protein sequence ID" value="KAK4446923.1"/>
    <property type="molecule type" value="Genomic_DNA"/>
</dbReference>
<dbReference type="PROSITE" id="PS00036">
    <property type="entry name" value="BZIP_BASIC"/>
    <property type="match status" value="1"/>
</dbReference>
<feature type="compositionally biased region" description="Polar residues" evidence="2">
    <location>
        <begin position="244"/>
        <end position="267"/>
    </location>
</feature>
<evidence type="ECO:0000313" key="4">
    <source>
        <dbReference type="EMBL" id="KAK4446923.1"/>
    </source>
</evidence>
<feature type="domain" description="BZIP" evidence="3">
    <location>
        <begin position="37"/>
        <end position="52"/>
    </location>
</feature>
<dbReference type="Proteomes" id="UP001321760">
    <property type="component" value="Unassembled WGS sequence"/>
</dbReference>
<dbReference type="PANTHER" id="PTHR39607">
    <property type="entry name" value="XANTHOCILLIN BIOSYNTHESIS CLUSTER TRANSCRIPTION FACTOR XANC-RELATED"/>
    <property type="match status" value="1"/>
</dbReference>
<dbReference type="Gene3D" id="1.20.5.170">
    <property type="match status" value="1"/>
</dbReference>
<proteinExistence type="predicted"/>
<keyword evidence="1" id="KW-0175">Coiled coil</keyword>
<sequence>MPNHLHRDRQEGSYSMPNSNDVSPADDWTQTSDPKEKKRIQNRVAQRAYRNRLRARLEDLENKVKCREGTEERDTKKSEEGISSVNAMVHDFIGADMNSATQAQESSPQRVSLAGLQAFQNPNTPAELRLLHLFQQHQLSVSQHSHELGQSALSGGVEGASSSPTDQLIISLLGLNTQLQNNIQMLQEQVHYSNSPHRKGSIASSTMTTSPPGSMQQLPQVSPSSSYNPSVYFPTEDLSMDMLPTTQSLDPSSWAHTSPADINSTNTQRQQRRRLSSFPSTSSPPSIESIPSPISSSQTTTTDPMDTTSSASSIDSRLDAVLERIDQLGFDSFDSLVTAYYAETFSGSSRVANEQRLSRNRRLPAVLAEIFRAASQWSAWERVGTNQETIKAAESLLVSEGTAAREAIEGSLSLLVDSSGRGASGVERLVQNEIPNLWALMTSLASGPHSFRQQDRSGAALAAIMLLYFSGSMPKEQLVGLLSICLPDSASS</sequence>
<dbReference type="SUPFAM" id="SSF57959">
    <property type="entry name" value="Leucine zipper domain"/>
    <property type="match status" value="1"/>
</dbReference>
<evidence type="ECO:0000313" key="5">
    <source>
        <dbReference type="Proteomes" id="UP001321760"/>
    </source>
</evidence>
<gene>
    <name evidence="4" type="ORF">QBC34DRAFT_144386</name>
</gene>
<evidence type="ECO:0000256" key="1">
    <source>
        <dbReference type="SAM" id="Coils"/>
    </source>
</evidence>
<feature type="compositionally biased region" description="Low complexity" evidence="2">
    <location>
        <begin position="276"/>
        <end position="313"/>
    </location>
</feature>
<dbReference type="PANTHER" id="PTHR39607:SF1">
    <property type="entry name" value="B-ZIP TRANSCRIPTION FACTOR (EUROFUNG)"/>
    <property type="match status" value="1"/>
</dbReference>
<feature type="compositionally biased region" description="Polar residues" evidence="2">
    <location>
        <begin position="12"/>
        <end position="32"/>
    </location>
</feature>
<keyword evidence="5" id="KW-1185">Reference proteome</keyword>
<feature type="region of interest" description="Disordered" evidence="2">
    <location>
        <begin position="1"/>
        <end position="43"/>
    </location>
</feature>
<name>A0AAV9GHW0_9PEZI</name>
<evidence type="ECO:0000259" key="3">
    <source>
        <dbReference type="PROSITE" id="PS00036"/>
    </source>
</evidence>
<reference evidence="4" key="1">
    <citation type="journal article" date="2023" name="Mol. Phylogenet. Evol.">
        <title>Genome-scale phylogeny and comparative genomics of the fungal order Sordariales.</title>
        <authorList>
            <person name="Hensen N."/>
            <person name="Bonometti L."/>
            <person name="Westerberg I."/>
            <person name="Brannstrom I.O."/>
            <person name="Guillou S."/>
            <person name="Cros-Aarteil S."/>
            <person name="Calhoun S."/>
            <person name="Haridas S."/>
            <person name="Kuo A."/>
            <person name="Mondo S."/>
            <person name="Pangilinan J."/>
            <person name="Riley R."/>
            <person name="LaButti K."/>
            <person name="Andreopoulos B."/>
            <person name="Lipzen A."/>
            <person name="Chen C."/>
            <person name="Yan M."/>
            <person name="Daum C."/>
            <person name="Ng V."/>
            <person name="Clum A."/>
            <person name="Steindorff A."/>
            <person name="Ohm R.A."/>
            <person name="Martin F."/>
            <person name="Silar P."/>
            <person name="Natvig D.O."/>
            <person name="Lalanne C."/>
            <person name="Gautier V."/>
            <person name="Ament-Velasquez S.L."/>
            <person name="Kruys A."/>
            <person name="Hutchinson M.I."/>
            <person name="Powell A.J."/>
            <person name="Barry K."/>
            <person name="Miller A.N."/>
            <person name="Grigoriev I.V."/>
            <person name="Debuchy R."/>
            <person name="Gladieux P."/>
            <person name="Hiltunen Thoren M."/>
            <person name="Johannesson H."/>
        </authorList>
    </citation>
    <scope>NUCLEOTIDE SEQUENCE</scope>
    <source>
        <strain evidence="4">PSN243</strain>
    </source>
</reference>
<evidence type="ECO:0000256" key="2">
    <source>
        <dbReference type="SAM" id="MobiDB-lite"/>
    </source>
</evidence>
<organism evidence="4 5">
    <name type="scientific">Podospora aff. communis PSN243</name>
    <dbReference type="NCBI Taxonomy" id="3040156"/>
    <lineage>
        <taxon>Eukaryota</taxon>
        <taxon>Fungi</taxon>
        <taxon>Dikarya</taxon>
        <taxon>Ascomycota</taxon>
        <taxon>Pezizomycotina</taxon>
        <taxon>Sordariomycetes</taxon>
        <taxon>Sordariomycetidae</taxon>
        <taxon>Sordariales</taxon>
        <taxon>Podosporaceae</taxon>
        <taxon>Podospora</taxon>
    </lineage>
</organism>
<dbReference type="InterPro" id="IPR046347">
    <property type="entry name" value="bZIP_sf"/>
</dbReference>
<dbReference type="GO" id="GO:0003700">
    <property type="term" value="F:DNA-binding transcription factor activity"/>
    <property type="evidence" value="ECO:0007669"/>
    <property type="project" value="InterPro"/>
</dbReference>